<dbReference type="RefSeq" id="WP_051834760.1">
    <property type="nucleotide sequence ID" value="NZ_JBFADZ010000010.1"/>
</dbReference>
<dbReference type="Pfam" id="PF09346">
    <property type="entry name" value="SMI1_KNR4"/>
    <property type="match status" value="1"/>
</dbReference>
<accession>A0ABW0B428</accession>
<dbReference type="EMBL" id="JBHSKI010000006">
    <property type="protein sequence ID" value="MFC5172039.1"/>
    <property type="molecule type" value="Genomic_DNA"/>
</dbReference>
<sequence>MARFDEVRATFWEDGRHGVRPALTDEAVREAESVLGVALPADLLVLLRARNGGVVSSERDAFPTTRPTSWSESHVPFDELTGIGEHAGMTSLLDSAYLVEEWGLPSPIVLLSGDGHTWIALDYRSCGPYGEPSVTWFDVERDEELALAPDFRSFVEGLTSEGTFDVPAAPGPAQFRA</sequence>
<evidence type="ECO:0000259" key="1">
    <source>
        <dbReference type="SMART" id="SM00860"/>
    </source>
</evidence>
<organism evidence="2 3">
    <name type="scientific">Streptomyces mutomycini</name>
    <dbReference type="NCBI Taxonomy" id="284036"/>
    <lineage>
        <taxon>Bacteria</taxon>
        <taxon>Bacillati</taxon>
        <taxon>Actinomycetota</taxon>
        <taxon>Actinomycetes</taxon>
        <taxon>Kitasatosporales</taxon>
        <taxon>Streptomycetaceae</taxon>
        <taxon>Streptomyces</taxon>
    </lineage>
</organism>
<protein>
    <submittedName>
        <fullName evidence="2">SMI1/KNR4 family protein</fullName>
    </submittedName>
</protein>
<reference evidence="3" key="1">
    <citation type="journal article" date="2019" name="Int. J. Syst. Evol. Microbiol.">
        <title>The Global Catalogue of Microorganisms (GCM) 10K type strain sequencing project: providing services to taxonomists for standard genome sequencing and annotation.</title>
        <authorList>
            <consortium name="The Broad Institute Genomics Platform"/>
            <consortium name="The Broad Institute Genome Sequencing Center for Infectious Disease"/>
            <person name="Wu L."/>
            <person name="Ma J."/>
        </authorList>
    </citation>
    <scope>NUCLEOTIDE SEQUENCE [LARGE SCALE GENOMIC DNA]</scope>
    <source>
        <strain evidence="3">CGMCC 4.1721</strain>
    </source>
</reference>
<dbReference type="InterPro" id="IPR037883">
    <property type="entry name" value="Knr4/Smi1-like_sf"/>
</dbReference>
<dbReference type="Gene3D" id="3.40.1580.10">
    <property type="entry name" value="SMI1/KNR4-like"/>
    <property type="match status" value="1"/>
</dbReference>
<keyword evidence="3" id="KW-1185">Reference proteome</keyword>
<comment type="caution">
    <text evidence="2">The sequence shown here is derived from an EMBL/GenBank/DDBJ whole genome shotgun (WGS) entry which is preliminary data.</text>
</comment>
<dbReference type="InterPro" id="IPR018958">
    <property type="entry name" value="Knr4/Smi1-like_dom"/>
</dbReference>
<gene>
    <name evidence="2" type="ORF">ACFPRK_15710</name>
</gene>
<evidence type="ECO:0000313" key="2">
    <source>
        <dbReference type="EMBL" id="MFC5172039.1"/>
    </source>
</evidence>
<evidence type="ECO:0000313" key="3">
    <source>
        <dbReference type="Proteomes" id="UP001596208"/>
    </source>
</evidence>
<proteinExistence type="predicted"/>
<dbReference type="SMART" id="SM00860">
    <property type="entry name" value="SMI1_KNR4"/>
    <property type="match status" value="1"/>
</dbReference>
<dbReference type="Proteomes" id="UP001596208">
    <property type="component" value="Unassembled WGS sequence"/>
</dbReference>
<feature type="domain" description="Knr4/Smi1-like" evidence="1">
    <location>
        <begin position="22"/>
        <end position="157"/>
    </location>
</feature>
<name>A0ABW0B428_9ACTN</name>
<dbReference type="SUPFAM" id="SSF160631">
    <property type="entry name" value="SMI1/KNR4-like"/>
    <property type="match status" value="1"/>
</dbReference>